<accession>A0A8D0C3T5</accession>
<dbReference type="GeneTree" id="ENSGT00960000191579"/>
<feature type="compositionally biased region" description="Polar residues" evidence="1">
    <location>
        <begin position="30"/>
        <end position="44"/>
    </location>
</feature>
<evidence type="ECO:0000256" key="1">
    <source>
        <dbReference type="SAM" id="MobiDB-lite"/>
    </source>
</evidence>
<proteinExistence type="predicted"/>
<dbReference type="AlphaFoldDB" id="A0A8D0C3T5"/>
<name>A0A8D0C3T5_SALMN</name>
<reference evidence="2" key="2">
    <citation type="submission" date="2025-09" db="UniProtKB">
        <authorList>
            <consortium name="Ensembl"/>
        </authorList>
    </citation>
    <scope>IDENTIFICATION</scope>
</reference>
<evidence type="ECO:0000313" key="2">
    <source>
        <dbReference type="Ensembl" id="ENSSMRP00000017065.1"/>
    </source>
</evidence>
<dbReference type="Proteomes" id="UP000694421">
    <property type="component" value="Unplaced"/>
</dbReference>
<reference evidence="2" key="1">
    <citation type="submission" date="2025-08" db="UniProtKB">
        <authorList>
            <consortium name="Ensembl"/>
        </authorList>
    </citation>
    <scope>IDENTIFICATION</scope>
</reference>
<keyword evidence="3" id="KW-1185">Reference proteome</keyword>
<evidence type="ECO:0000313" key="3">
    <source>
        <dbReference type="Proteomes" id="UP000694421"/>
    </source>
</evidence>
<dbReference type="OMA" id="VCTQYAL"/>
<dbReference type="PANTHER" id="PTHR37364">
    <property type="entry name" value="COILED-COIL DOMAIN-CONTAINING PROTEIN 182"/>
    <property type="match status" value="1"/>
</dbReference>
<protein>
    <submittedName>
        <fullName evidence="2">Uncharacterized protein</fullName>
    </submittedName>
</protein>
<feature type="region of interest" description="Disordered" evidence="1">
    <location>
        <begin position="1"/>
        <end position="44"/>
    </location>
</feature>
<dbReference type="Ensembl" id="ENSSMRT00000019970.1">
    <property type="protein sequence ID" value="ENSSMRP00000017065.1"/>
    <property type="gene ID" value="ENSSMRG00000013299.1"/>
</dbReference>
<dbReference type="InterPro" id="IPR031678">
    <property type="entry name" value="DUF4715"/>
</dbReference>
<dbReference type="Pfam" id="PF15835">
    <property type="entry name" value="DUF4715"/>
    <property type="match status" value="1"/>
</dbReference>
<dbReference type="PANTHER" id="PTHR37364:SF1">
    <property type="entry name" value="COILED-COIL DOMAIN-CONTAINING PROTEIN 182"/>
    <property type="match status" value="1"/>
</dbReference>
<organism evidence="2 3">
    <name type="scientific">Salvator merianae</name>
    <name type="common">Argentine black and white tegu</name>
    <name type="synonym">Tupinambis merianae</name>
    <dbReference type="NCBI Taxonomy" id="96440"/>
    <lineage>
        <taxon>Eukaryota</taxon>
        <taxon>Metazoa</taxon>
        <taxon>Chordata</taxon>
        <taxon>Craniata</taxon>
        <taxon>Vertebrata</taxon>
        <taxon>Euteleostomi</taxon>
        <taxon>Lepidosauria</taxon>
        <taxon>Squamata</taxon>
        <taxon>Bifurcata</taxon>
        <taxon>Unidentata</taxon>
        <taxon>Episquamata</taxon>
        <taxon>Laterata</taxon>
        <taxon>Teiioidea</taxon>
        <taxon>Teiidae</taxon>
        <taxon>Salvator</taxon>
    </lineage>
</organism>
<sequence length="191" mass="21487">MEAWGTLERIGKGSGAGFQEDRLSTCPERPSSSVTPTRPDQATSPLLSSLASAACSHPAMDLSRLKHELKAQRGDMKDFQAKVTETLLKVETSLGFLAEAVSRMELRSNAVLRSLREEERRGVARNKILSFLLSREKDLRRKCSVLENMLCKKRLRERKRRQRGTIWTHFPLASPYGDPSFSKGVKTTVIQ</sequence>